<accession>A0A132ALM3</accession>
<dbReference type="AlphaFoldDB" id="A0A132ALM3"/>
<evidence type="ECO:0000313" key="1">
    <source>
        <dbReference type="EMBL" id="KPM11340.1"/>
    </source>
</evidence>
<dbReference type="Proteomes" id="UP000616769">
    <property type="component" value="Unassembled WGS sequence"/>
</dbReference>
<dbReference type="EMBL" id="JXLN01016954">
    <property type="protein sequence ID" value="KPM11340.1"/>
    <property type="molecule type" value="Genomic_DNA"/>
</dbReference>
<comment type="caution">
    <text evidence="1">The sequence shown here is derived from an EMBL/GenBank/DDBJ whole genome shotgun (WGS) entry which is preliminary data.</text>
</comment>
<dbReference type="VEuPathDB" id="VectorBase:SSCA010362"/>
<gene>
    <name evidence="1" type="ORF">QR98_0099110</name>
</gene>
<reference evidence="1 2" key="1">
    <citation type="journal article" date="2015" name="Parasit. Vectors">
        <title>Draft genome of the scabies mite.</title>
        <authorList>
            <person name="Rider S.D.Jr."/>
            <person name="Morgan M.S."/>
            <person name="Arlian L.G."/>
        </authorList>
    </citation>
    <scope>NUCLEOTIDE SEQUENCE [LARGE SCALE GENOMIC DNA]</scope>
    <source>
        <strain evidence="1">Arlian Lab</strain>
    </source>
</reference>
<organism evidence="1 2">
    <name type="scientific">Sarcoptes scabiei</name>
    <name type="common">Itch mite</name>
    <name type="synonym">Acarus scabiei</name>
    <dbReference type="NCBI Taxonomy" id="52283"/>
    <lineage>
        <taxon>Eukaryota</taxon>
        <taxon>Metazoa</taxon>
        <taxon>Ecdysozoa</taxon>
        <taxon>Arthropoda</taxon>
        <taxon>Chelicerata</taxon>
        <taxon>Arachnida</taxon>
        <taxon>Acari</taxon>
        <taxon>Acariformes</taxon>
        <taxon>Sarcoptiformes</taxon>
        <taxon>Astigmata</taxon>
        <taxon>Psoroptidia</taxon>
        <taxon>Sarcoptoidea</taxon>
        <taxon>Sarcoptidae</taxon>
        <taxon>Sarcoptinae</taxon>
        <taxon>Sarcoptes</taxon>
    </lineage>
</organism>
<sequence length="76" mass="9009">MNNEIYLDLNNNSNNVLDSNRFSRNVPFSITQDRNDRFEDSLVMKKNEEIQEIRINNNNIVVILRIFLIVNLQTIV</sequence>
<evidence type="ECO:0000313" key="2">
    <source>
        <dbReference type="Proteomes" id="UP000616769"/>
    </source>
</evidence>
<protein>
    <submittedName>
        <fullName evidence="1">Uncharacterized protein</fullName>
    </submittedName>
</protein>
<name>A0A132ALM3_SARSC</name>
<proteinExistence type="predicted"/>